<dbReference type="NCBIfam" id="TIGR01766">
    <property type="entry name" value="IS200/IS605 family accessory protein TnpB-like domain"/>
    <property type="match status" value="1"/>
</dbReference>
<dbReference type="InterPro" id="IPR051399">
    <property type="entry name" value="RNA-guided_DNA_endo/Transpos"/>
</dbReference>
<dbReference type="Pfam" id="PF07282">
    <property type="entry name" value="Cas12f1-like_TNB"/>
    <property type="match status" value="1"/>
</dbReference>
<evidence type="ECO:0000256" key="7">
    <source>
        <dbReference type="ARBA" id="ARBA00023172"/>
    </source>
</evidence>
<dbReference type="Proteomes" id="UP001271648">
    <property type="component" value="Unassembled WGS sequence"/>
</dbReference>
<dbReference type="InterPro" id="IPR001959">
    <property type="entry name" value="Transposase"/>
</dbReference>
<organism evidence="11 12">
    <name type="scientific">Sporosarcina thermotolerans</name>
    <dbReference type="NCBI Taxonomy" id="633404"/>
    <lineage>
        <taxon>Bacteria</taxon>
        <taxon>Bacillati</taxon>
        <taxon>Bacillota</taxon>
        <taxon>Bacilli</taxon>
        <taxon>Bacillales</taxon>
        <taxon>Caryophanaceae</taxon>
        <taxon>Sporosarcina</taxon>
    </lineage>
</organism>
<feature type="domain" description="Probable transposase IS891/IS1136/IS1341" evidence="8">
    <location>
        <begin position="164"/>
        <end position="287"/>
    </location>
</feature>
<dbReference type="PANTHER" id="PTHR30405">
    <property type="entry name" value="TRANSPOSASE"/>
    <property type="match status" value="1"/>
</dbReference>
<comment type="similarity">
    <text evidence="2">In the N-terminal section; belongs to the transposase 2 family.</text>
</comment>
<evidence type="ECO:0000256" key="1">
    <source>
        <dbReference type="ARBA" id="ARBA00008761"/>
    </source>
</evidence>
<keyword evidence="12" id="KW-1185">Reference proteome</keyword>
<keyword evidence="4" id="KW-0479">Metal-binding</keyword>
<evidence type="ECO:0000256" key="3">
    <source>
        <dbReference type="ARBA" id="ARBA00022578"/>
    </source>
</evidence>
<name>A0AAW9AA96_9BACL</name>
<dbReference type="GO" id="GO:0046872">
    <property type="term" value="F:metal ion binding"/>
    <property type="evidence" value="ECO:0007669"/>
    <property type="project" value="UniProtKB-KW"/>
</dbReference>
<comment type="similarity">
    <text evidence="1">In the C-terminal section; belongs to the transposase 35 family.</text>
</comment>
<gene>
    <name evidence="11" type="ORF">QTL97_14210</name>
</gene>
<proteinExistence type="inferred from homology"/>
<evidence type="ECO:0000259" key="9">
    <source>
        <dbReference type="Pfam" id="PF07282"/>
    </source>
</evidence>
<evidence type="ECO:0000256" key="6">
    <source>
        <dbReference type="ARBA" id="ARBA00023125"/>
    </source>
</evidence>
<reference evidence="11 12" key="1">
    <citation type="submission" date="2023-06" db="EMBL/GenBank/DDBJ databases">
        <title>Sporosarcina sp. nov., isolated from Korean traditional fermented seafood 'Jeotgal'.</title>
        <authorList>
            <person name="Yang A.I."/>
            <person name="Shin N.-R."/>
        </authorList>
    </citation>
    <scope>NUCLEOTIDE SEQUENCE [LARGE SCALE GENOMIC DNA]</scope>
    <source>
        <strain evidence="11 12">KCTC43456</strain>
    </source>
</reference>
<sequence>MILAKKIRLRPTKEQEKQLWKSVGTARWAYNWALNRQQENFMQGDKFISNNDLRKELTKLKQMETFYWLFDVSNNVTKQAIKDACIAYKNYFKGKAKYPKLKSRKKSKLSFYNDTGKLKVKRNLVLIEKVGWIKTSEQIPMGVSYTNPRISFDNKYWYISVGIEQEFEQPELTDEIIGIDLGIKELAVCSNGQVFKNINKTKEIRKTGKRLRRLQRSVSRKYEMNKEGDRFVKTSNIIKLENRIQHLHRRLSNIRNNHIHQATNAIVKTKPSKVVMEDLNVSGMLKNRHLSKAIGDQKFHEFIRQMKYKCEKYGIGFTKSDRFYPSSKKCSSCGTIKKDLKLSDRVFSCECGLKLDRDRNASLNLASYEGLTVLSPTRHC</sequence>
<dbReference type="GO" id="GO:0003677">
    <property type="term" value="F:DNA binding"/>
    <property type="evidence" value="ECO:0007669"/>
    <property type="project" value="UniProtKB-KW"/>
</dbReference>
<evidence type="ECO:0000259" key="8">
    <source>
        <dbReference type="Pfam" id="PF01385"/>
    </source>
</evidence>
<keyword evidence="3" id="KW-0815">Transposition</keyword>
<dbReference type="PANTHER" id="PTHR30405:SF11">
    <property type="entry name" value="RNA-GUIDED DNA ENDONUCLEASE RV2885C-RELATED"/>
    <property type="match status" value="1"/>
</dbReference>
<comment type="caution">
    <text evidence="11">The sequence shown here is derived from an EMBL/GenBank/DDBJ whole genome shotgun (WGS) entry which is preliminary data.</text>
</comment>
<keyword evidence="6" id="KW-0238">DNA-binding</keyword>
<dbReference type="EMBL" id="JAUBDJ010000010">
    <property type="protein sequence ID" value="MDW0118087.1"/>
    <property type="molecule type" value="Genomic_DNA"/>
</dbReference>
<keyword evidence="5" id="KW-0862">Zinc</keyword>
<evidence type="ECO:0000313" key="12">
    <source>
        <dbReference type="Proteomes" id="UP001271648"/>
    </source>
</evidence>
<dbReference type="GO" id="GO:0006310">
    <property type="term" value="P:DNA recombination"/>
    <property type="evidence" value="ECO:0007669"/>
    <property type="project" value="UniProtKB-KW"/>
</dbReference>
<accession>A0AAW9AA96</accession>
<dbReference type="NCBIfam" id="NF040570">
    <property type="entry name" value="guided_TnpB"/>
    <property type="match status" value="1"/>
</dbReference>
<evidence type="ECO:0000256" key="4">
    <source>
        <dbReference type="ARBA" id="ARBA00022723"/>
    </source>
</evidence>
<evidence type="ECO:0000313" key="11">
    <source>
        <dbReference type="EMBL" id="MDW0118087.1"/>
    </source>
</evidence>
<evidence type="ECO:0000256" key="2">
    <source>
        <dbReference type="ARBA" id="ARBA00011044"/>
    </source>
</evidence>
<protein>
    <submittedName>
        <fullName evidence="11">Transposase</fullName>
    </submittedName>
</protein>
<dbReference type="Pfam" id="PF12323">
    <property type="entry name" value="HTH_OrfB_IS605"/>
    <property type="match status" value="1"/>
</dbReference>
<keyword evidence="7" id="KW-0233">DNA recombination</keyword>
<evidence type="ECO:0000259" key="10">
    <source>
        <dbReference type="Pfam" id="PF12323"/>
    </source>
</evidence>
<dbReference type="RefSeq" id="WP_283732288.1">
    <property type="nucleotide sequence ID" value="NZ_CP125968.1"/>
</dbReference>
<feature type="domain" description="Transposase putative helix-turn-helix" evidence="10">
    <location>
        <begin position="1"/>
        <end position="45"/>
    </location>
</feature>
<dbReference type="InterPro" id="IPR010095">
    <property type="entry name" value="Cas12f1-like_TNB"/>
</dbReference>
<evidence type="ECO:0000256" key="5">
    <source>
        <dbReference type="ARBA" id="ARBA00022833"/>
    </source>
</evidence>
<feature type="domain" description="Cas12f1-like TNB" evidence="9">
    <location>
        <begin position="299"/>
        <end position="365"/>
    </location>
</feature>
<dbReference type="AlphaFoldDB" id="A0AAW9AA96"/>
<dbReference type="InterPro" id="IPR021027">
    <property type="entry name" value="Transposase_put_HTH"/>
</dbReference>
<dbReference type="Pfam" id="PF01385">
    <property type="entry name" value="OrfB_IS605"/>
    <property type="match status" value="1"/>
</dbReference>
<dbReference type="GO" id="GO:0032196">
    <property type="term" value="P:transposition"/>
    <property type="evidence" value="ECO:0007669"/>
    <property type="project" value="UniProtKB-KW"/>
</dbReference>